<dbReference type="PRINTS" id="PR00103">
    <property type="entry name" value="CAMPKINASE"/>
</dbReference>
<dbReference type="Proteomes" id="UP000010471">
    <property type="component" value="Chromosome"/>
</dbReference>
<dbReference type="EMBL" id="CP003630">
    <property type="protein sequence ID" value="AFZ16550.1"/>
    <property type="molecule type" value="Genomic_DNA"/>
</dbReference>
<keyword evidence="1" id="KW-0812">Transmembrane</keyword>
<feature type="transmembrane region" description="Helical" evidence="1">
    <location>
        <begin position="371"/>
        <end position="389"/>
    </location>
</feature>
<feature type="transmembrane region" description="Helical" evidence="1">
    <location>
        <begin position="396"/>
        <end position="418"/>
    </location>
</feature>
<evidence type="ECO:0000313" key="3">
    <source>
        <dbReference type="EMBL" id="AFZ16550.1"/>
    </source>
</evidence>
<dbReference type="HOGENOM" id="CLU_646741_0_0_3"/>
<dbReference type="KEGG" id="mic:Mic7113_0636"/>
<dbReference type="PATRIC" id="fig|1173027.3.peg.702"/>
<dbReference type="Pfam" id="PF00027">
    <property type="entry name" value="cNMP_binding"/>
    <property type="match status" value="1"/>
</dbReference>
<dbReference type="GO" id="GO:0005829">
    <property type="term" value="C:cytosol"/>
    <property type="evidence" value="ECO:0007669"/>
    <property type="project" value="TreeGrafter"/>
</dbReference>
<feature type="transmembrane region" description="Helical" evidence="1">
    <location>
        <begin position="32"/>
        <end position="50"/>
    </location>
</feature>
<evidence type="ECO:0000313" key="4">
    <source>
        <dbReference type="Proteomes" id="UP000010471"/>
    </source>
</evidence>
<dbReference type="RefSeq" id="WP_015180713.1">
    <property type="nucleotide sequence ID" value="NC_019738.1"/>
</dbReference>
<feature type="transmembrane region" description="Helical" evidence="1">
    <location>
        <begin position="62"/>
        <end position="83"/>
    </location>
</feature>
<keyword evidence="1" id="KW-1133">Transmembrane helix</keyword>
<feature type="transmembrane region" description="Helical" evidence="1">
    <location>
        <begin position="343"/>
        <end position="365"/>
    </location>
</feature>
<dbReference type="PANTHER" id="PTHR24567:SF74">
    <property type="entry name" value="HTH-TYPE TRANSCRIPTIONAL REGULATOR ARCR"/>
    <property type="match status" value="1"/>
</dbReference>
<accession>K9W837</accession>
<organism evidence="3 4">
    <name type="scientific">Allocoleopsis franciscana PCC 7113</name>
    <dbReference type="NCBI Taxonomy" id="1173027"/>
    <lineage>
        <taxon>Bacteria</taxon>
        <taxon>Bacillati</taxon>
        <taxon>Cyanobacteriota</taxon>
        <taxon>Cyanophyceae</taxon>
        <taxon>Coleofasciculales</taxon>
        <taxon>Coleofasciculaceae</taxon>
        <taxon>Allocoleopsis</taxon>
        <taxon>Allocoleopsis franciscana</taxon>
    </lineage>
</organism>
<dbReference type="PANTHER" id="PTHR24567">
    <property type="entry name" value="CRP FAMILY TRANSCRIPTIONAL REGULATORY PROTEIN"/>
    <property type="match status" value="1"/>
</dbReference>
<feature type="domain" description="Cyclic nucleotide-binding" evidence="2">
    <location>
        <begin position="120"/>
        <end position="218"/>
    </location>
</feature>
<feature type="transmembrane region" description="Helical" evidence="1">
    <location>
        <begin position="6"/>
        <end position="25"/>
    </location>
</feature>
<dbReference type="CDD" id="cd00038">
    <property type="entry name" value="CAP_ED"/>
    <property type="match status" value="1"/>
</dbReference>
<dbReference type="AlphaFoldDB" id="K9W837"/>
<proteinExistence type="predicted"/>
<dbReference type="InterPro" id="IPR018490">
    <property type="entry name" value="cNMP-bd_dom_sf"/>
</dbReference>
<name>K9W837_9CYAN</name>
<dbReference type="eggNOG" id="COG0664">
    <property type="taxonomic scope" value="Bacteria"/>
</dbReference>
<dbReference type="SMART" id="SM00100">
    <property type="entry name" value="cNMP"/>
    <property type="match status" value="1"/>
</dbReference>
<reference evidence="3 4" key="1">
    <citation type="submission" date="2012-06" db="EMBL/GenBank/DDBJ databases">
        <title>Finished chromosome of genome of Microcoleus sp. PCC 7113.</title>
        <authorList>
            <consortium name="US DOE Joint Genome Institute"/>
            <person name="Gugger M."/>
            <person name="Coursin T."/>
            <person name="Rippka R."/>
            <person name="Tandeau De Marsac N."/>
            <person name="Huntemann M."/>
            <person name="Wei C.-L."/>
            <person name="Han J."/>
            <person name="Detter J.C."/>
            <person name="Han C."/>
            <person name="Tapia R."/>
            <person name="Chen A."/>
            <person name="Kyrpides N."/>
            <person name="Mavromatis K."/>
            <person name="Markowitz V."/>
            <person name="Szeto E."/>
            <person name="Ivanova N."/>
            <person name="Pagani I."/>
            <person name="Pati A."/>
            <person name="Goodwin L."/>
            <person name="Nordberg H.P."/>
            <person name="Cantor M.N."/>
            <person name="Hua S.X."/>
            <person name="Woyke T."/>
            <person name="Kerfeld C.A."/>
        </authorList>
    </citation>
    <scope>NUCLEOTIDE SEQUENCE [LARGE SCALE GENOMIC DNA]</scope>
    <source>
        <strain evidence="3 4">PCC 7113</strain>
    </source>
</reference>
<dbReference type="eggNOG" id="COG0428">
    <property type="taxonomic scope" value="Bacteria"/>
</dbReference>
<keyword evidence="1" id="KW-0472">Membrane</keyword>
<dbReference type="SUPFAM" id="SSF51206">
    <property type="entry name" value="cAMP-binding domain-like"/>
    <property type="match status" value="1"/>
</dbReference>
<dbReference type="PROSITE" id="PS00889">
    <property type="entry name" value="CNMP_BINDING_2"/>
    <property type="match status" value="1"/>
</dbReference>
<dbReference type="InterPro" id="IPR000595">
    <property type="entry name" value="cNMP-bd_dom"/>
</dbReference>
<protein>
    <submittedName>
        <fullName evidence="3">Cyclic nucleotide-binding protein</fullName>
    </submittedName>
</protein>
<dbReference type="PROSITE" id="PS50042">
    <property type="entry name" value="CNMP_BINDING_3"/>
    <property type="match status" value="1"/>
</dbReference>
<dbReference type="OrthoDB" id="9809206at2"/>
<dbReference type="Gene3D" id="2.60.120.10">
    <property type="entry name" value="Jelly Rolls"/>
    <property type="match status" value="1"/>
</dbReference>
<dbReference type="PROSITE" id="PS00888">
    <property type="entry name" value="CNMP_BINDING_1"/>
    <property type="match status" value="1"/>
</dbReference>
<dbReference type="STRING" id="1173027.Mic7113_0636"/>
<dbReference type="GO" id="GO:0003700">
    <property type="term" value="F:DNA-binding transcription factor activity"/>
    <property type="evidence" value="ECO:0007669"/>
    <property type="project" value="TreeGrafter"/>
</dbReference>
<dbReference type="InterPro" id="IPR014710">
    <property type="entry name" value="RmlC-like_jellyroll"/>
</dbReference>
<dbReference type="InterPro" id="IPR050397">
    <property type="entry name" value="Env_Response_Regulators"/>
</dbReference>
<sequence>MSNAAFFQGILGASSLGIGAFVGVFWQPSRKISAAIMAFGSGTLLSAIAFEITLPAYRSSHFLVLFFGFLIGGGLFMGLTQYIDQRGGFLRKPASSRRYLFEHTQEHVSDVLHRIAHVEVMQNLSVAERQAIIPFLKAVHVEPGAVICEEGTPGEYFYMIVSGEAEVHKGKKVLNIMEPGEVFGEMALLTGEPRSATVVARTPMELYQLHQEHFNHVLAWSPHLAWSLSRALARRLRFSTESRVAAEHHLDRWRQQLMDQVELDLLLREDPGTLEGLVKRSAPLAIVIGTLIDNIPESAVIGMNAESSHLGWSFLLAVFISNFPEALSSSAGMKQAGTKKSQILSLWIGVVILSGFCAVAGNLLQSHTSELFVALAQAISGGAILAMLASTMMPEAYELGGSSVAFSTIMGFLISFLVSSLSF</sequence>
<dbReference type="InterPro" id="IPR018488">
    <property type="entry name" value="cNMP-bd_CS"/>
</dbReference>
<keyword evidence="4" id="KW-1185">Reference proteome</keyword>
<evidence type="ECO:0000259" key="2">
    <source>
        <dbReference type="PROSITE" id="PS50042"/>
    </source>
</evidence>
<evidence type="ECO:0000256" key="1">
    <source>
        <dbReference type="SAM" id="Phobius"/>
    </source>
</evidence>
<gene>
    <name evidence="3" type="ORF">Mic7113_0636</name>
</gene>